<keyword evidence="1" id="KW-0812">Transmembrane</keyword>
<keyword evidence="1" id="KW-1133">Transmembrane helix</keyword>
<evidence type="ECO:0000313" key="3">
    <source>
        <dbReference type="Proteomes" id="UP000295707"/>
    </source>
</evidence>
<gene>
    <name evidence="2" type="ORF">DFR30_2611</name>
</gene>
<feature type="transmembrane region" description="Helical" evidence="1">
    <location>
        <begin position="43"/>
        <end position="62"/>
    </location>
</feature>
<evidence type="ECO:0000256" key="1">
    <source>
        <dbReference type="SAM" id="Phobius"/>
    </source>
</evidence>
<feature type="transmembrane region" description="Helical" evidence="1">
    <location>
        <begin position="113"/>
        <end position="131"/>
    </location>
</feature>
<dbReference type="EMBL" id="SMFX01000001">
    <property type="protein sequence ID" value="TCK19301.1"/>
    <property type="molecule type" value="Genomic_DNA"/>
</dbReference>
<sequence>MLPNIVIFLSGFVFSIGLAASGMTQPEKVISFLDFVGNWDPSLVMVLLGAVVTYFISQRLILKRDSGVFGDKFQLPTRMDIDTPLVAGAAMFGVGWGLVGFCPGPALVSGVTGNPQVLTFVLSMSLGMYLFGSLHLRYSSEPDGGASPLDAIAVRST</sequence>
<evidence type="ECO:0008006" key="4">
    <source>
        <dbReference type="Google" id="ProtNLM"/>
    </source>
</evidence>
<comment type="caution">
    <text evidence="2">The sequence shown here is derived from an EMBL/GenBank/DDBJ whole genome shotgun (WGS) entry which is preliminary data.</text>
</comment>
<dbReference type="InterPro" id="IPR046513">
    <property type="entry name" value="DUF6691"/>
</dbReference>
<feature type="transmembrane region" description="Helical" evidence="1">
    <location>
        <begin position="83"/>
        <end position="101"/>
    </location>
</feature>
<keyword evidence="3" id="KW-1185">Reference proteome</keyword>
<name>A0A4R1HEY0_9GAMM</name>
<reference evidence="2 3" key="1">
    <citation type="submission" date="2019-03" db="EMBL/GenBank/DDBJ databases">
        <title>Genomic Encyclopedia of Type Strains, Phase IV (KMG-IV): sequencing the most valuable type-strain genomes for metagenomic binning, comparative biology and taxonomic classification.</title>
        <authorList>
            <person name="Goeker M."/>
        </authorList>
    </citation>
    <scope>NUCLEOTIDE SEQUENCE [LARGE SCALE GENOMIC DNA]</scope>
    <source>
        <strain evidence="2 3">DSM 19610</strain>
    </source>
</reference>
<dbReference type="Proteomes" id="UP000295707">
    <property type="component" value="Unassembled WGS sequence"/>
</dbReference>
<organism evidence="2 3">
    <name type="scientific">Thiogranum longum</name>
    <dbReference type="NCBI Taxonomy" id="1537524"/>
    <lineage>
        <taxon>Bacteria</taxon>
        <taxon>Pseudomonadati</taxon>
        <taxon>Pseudomonadota</taxon>
        <taxon>Gammaproteobacteria</taxon>
        <taxon>Chromatiales</taxon>
        <taxon>Ectothiorhodospiraceae</taxon>
        <taxon>Thiogranum</taxon>
    </lineage>
</organism>
<evidence type="ECO:0000313" key="2">
    <source>
        <dbReference type="EMBL" id="TCK19301.1"/>
    </source>
</evidence>
<dbReference type="RefSeq" id="WP_207891900.1">
    <property type="nucleotide sequence ID" value="NZ_SMFX01000001.1"/>
</dbReference>
<dbReference type="Pfam" id="PF20398">
    <property type="entry name" value="DUF6691"/>
    <property type="match status" value="1"/>
</dbReference>
<keyword evidence="1" id="KW-0472">Membrane</keyword>
<proteinExistence type="predicted"/>
<accession>A0A4R1HEY0</accession>
<dbReference type="AlphaFoldDB" id="A0A4R1HEY0"/>
<protein>
    <recommendedName>
        <fullName evidence="4">Sulphur transport domain-containing protein</fullName>
    </recommendedName>
</protein>